<evidence type="ECO:0000256" key="10">
    <source>
        <dbReference type="SAM" id="SignalP"/>
    </source>
</evidence>
<dbReference type="InterPro" id="IPR000101">
    <property type="entry name" value="GGT_peptidase"/>
</dbReference>
<feature type="signal peptide" evidence="10">
    <location>
        <begin position="1"/>
        <end position="21"/>
    </location>
</feature>
<dbReference type="PROSITE" id="PS51257">
    <property type="entry name" value="PROKAR_LIPOPROTEIN"/>
    <property type="match status" value="1"/>
</dbReference>
<comment type="similarity">
    <text evidence="3 9">Belongs to the gamma-glutamyltransferase family.</text>
</comment>
<gene>
    <name evidence="11" type="primary">ggt</name>
    <name evidence="11" type="ORF">ACFS6H_07940</name>
</gene>
<evidence type="ECO:0000256" key="7">
    <source>
        <dbReference type="ARBA" id="ARBA00023315"/>
    </source>
</evidence>
<organism evidence="11 12">
    <name type="scientific">Terrimonas rubra</name>
    <dbReference type="NCBI Taxonomy" id="1035890"/>
    <lineage>
        <taxon>Bacteria</taxon>
        <taxon>Pseudomonadati</taxon>
        <taxon>Bacteroidota</taxon>
        <taxon>Chitinophagia</taxon>
        <taxon>Chitinophagales</taxon>
        <taxon>Chitinophagaceae</taxon>
        <taxon>Terrimonas</taxon>
    </lineage>
</organism>
<dbReference type="Proteomes" id="UP001597511">
    <property type="component" value="Unassembled WGS sequence"/>
</dbReference>
<dbReference type="Gene3D" id="1.10.246.130">
    <property type="match status" value="1"/>
</dbReference>
<dbReference type="PANTHER" id="PTHR43199:SF1">
    <property type="entry name" value="GLUTATHIONE HYDROLASE PROENZYME"/>
    <property type="match status" value="1"/>
</dbReference>
<dbReference type="Gene3D" id="3.60.20.40">
    <property type="match status" value="1"/>
</dbReference>
<evidence type="ECO:0000313" key="11">
    <source>
        <dbReference type="EMBL" id="MFD2919631.1"/>
    </source>
</evidence>
<dbReference type="InterPro" id="IPR043138">
    <property type="entry name" value="GGT_lsub"/>
</dbReference>
<dbReference type="InterPro" id="IPR043137">
    <property type="entry name" value="GGT_ssub_C"/>
</dbReference>
<dbReference type="SUPFAM" id="SSF56235">
    <property type="entry name" value="N-terminal nucleophile aminohydrolases (Ntn hydrolases)"/>
    <property type="match status" value="1"/>
</dbReference>
<dbReference type="EC" id="2.3.2.2" evidence="9"/>
<evidence type="ECO:0000256" key="1">
    <source>
        <dbReference type="ARBA" id="ARBA00001049"/>
    </source>
</evidence>
<dbReference type="PROSITE" id="PS00462">
    <property type="entry name" value="G_GLU_TRANSPEPTIDASE"/>
    <property type="match status" value="1"/>
</dbReference>
<keyword evidence="9" id="KW-0317">Glutathione biosynthesis</keyword>
<accession>A0ABW6A420</accession>
<comment type="catalytic activity">
    <reaction evidence="2 9">
        <text>glutathione + H2O = L-cysteinylglycine + L-glutamate</text>
        <dbReference type="Rhea" id="RHEA:28807"/>
        <dbReference type="ChEBI" id="CHEBI:15377"/>
        <dbReference type="ChEBI" id="CHEBI:29985"/>
        <dbReference type="ChEBI" id="CHEBI:57925"/>
        <dbReference type="ChEBI" id="CHEBI:61694"/>
        <dbReference type="EC" id="3.4.19.13"/>
    </reaction>
</comment>
<comment type="catalytic activity">
    <reaction evidence="8 9">
        <text>an N-terminal (5-L-glutamyl)-[peptide] + an alpha-amino acid = 5-L-glutamyl amino acid + an N-terminal L-alpha-aminoacyl-[peptide]</text>
        <dbReference type="Rhea" id="RHEA:23904"/>
        <dbReference type="Rhea" id="RHEA-COMP:9780"/>
        <dbReference type="Rhea" id="RHEA-COMP:9795"/>
        <dbReference type="ChEBI" id="CHEBI:77644"/>
        <dbReference type="ChEBI" id="CHEBI:78597"/>
        <dbReference type="ChEBI" id="CHEBI:78599"/>
        <dbReference type="ChEBI" id="CHEBI:78608"/>
        <dbReference type="EC" id="2.3.2.2"/>
    </reaction>
</comment>
<evidence type="ECO:0000256" key="4">
    <source>
        <dbReference type="ARBA" id="ARBA00022679"/>
    </source>
</evidence>
<comment type="pathway">
    <text evidence="9">Sulfur metabolism; glutathione metabolism.</text>
</comment>
<proteinExistence type="inferred from homology"/>
<dbReference type="EMBL" id="JBHUOZ010000001">
    <property type="protein sequence ID" value="MFD2919631.1"/>
    <property type="molecule type" value="Genomic_DNA"/>
</dbReference>
<dbReference type="InterPro" id="IPR051792">
    <property type="entry name" value="GGT_bact"/>
</dbReference>
<dbReference type="InterPro" id="IPR055262">
    <property type="entry name" value="GGT_CS"/>
</dbReference>
<dbReference type="GO" id="GO:0103068">
    <property type="term" value="F:leukotriene C4 gamma-glutamyl transferase activity"/>
    <property type="evidence" value="ECO:0007669"/>
    <property type="project" value="UniProtKB-EC"/>
</dbReference>
<sequence length="570" mass="61575">MRLYHCLLFIAFFTACGTAKKSSTPVLTPYSYTNQKNITAGKGAVVSAHPLASQAGLLVLQQGGNAVDAAIATQLALAVVYPGAGNIGGGGFLVAHLKDGRNITLDYREKAPAAGHRDMYLDAAGNASTDKSQNGHLAAGVPGTIAGLFASMPYAKLSFEKLITPAILLAEKGFVLTEREARSLNNLQEDLKKYNTQPNAFMKNTPWKAGDTLVQTDLARTLQRVKEKGAAGFYEGETAKLIVAEMQRGKGIITLEDLKKYTAQPREPHVFDYKTYTIVGMPMPSSGGLLLHQMMKMIEPYQISTMGFQSAEAVQLMVEAERRAYADRAEYMGDKDFYPVPEKALAATAYLTDRMKTFTPGKASNSNDIKPGVVPVPEHEETTHLSVIDNEGNAVAVTTTLNGGYGSRTVVGGAGFFLNNEMDDFSIKPGVPNMYGAVGGEANAIKPGKRMLSSMTPTIVLQNNKPYLVVGTPGGTTIPTSVFQTLVNIIEFNLSTIDAVNKPKFHHQWLPDRVDIENDFSSATAIALEMMGYKLYKRGAIGRTEVIKVLPNGKFEAVADKRGDDDARGW</sequence>
<dbReference type="EC" id="3.4.19.13" evidence="9"/>
<keyword evidence="7 9" id="KW-0012">Acyltransferase</keyword>
<dbReference type="Pfam" id="PF01019">
    <property type="entry name" value="G_glu_transpept"/>
    <property type="match status" value="1"/>
</dbReference>
<keyword evidence="5 9" id="KW-0378">Hydrolase</keyword>
<dbReference type="InterPro" id="IPR029055">
    <property type="entry name" value="Ntn_hydrolases_N"/>
</dbReference>
<feature type="chain" id="PRO_5045616117" description="Glutathione hydrolase proenzyme" evidence="10">
    <location>
        <begin position="22"/>
        <end position="570"/>
    </location>
</feature>
<comment type="catalytic activity">
    <reaction evidence="1 9">
        <text>an S-substituted glutathione + H2O = an S-substituted L-cysteinylglycine + L-glutamate</text>
        <dbReference type="Rhea" id="RHEA:59468"/>
        <dbReference type="ChEBI" id="CHEBI:15377"/>
        <dbReference type="ChEBI" id="CHEBI:29985"/>
        <dbReference type="ChEBI" id="CHEBI:90779"/>
        <dbReference type="ChEBI" id="CHEBI:143103"/>
        <dbReference type="EC" id="3.4.19.13"/>
    </reaction>
</comment>
<dbReference type="PRINTS" id="PR01210">
    <property type="entry name" value="GGTRANSPTASE"/>
</dbReference>
<evidence type="ECO:0000256" key="8">
    <source>
        <dbReference type="ARBA" id="ARBA00047417"/>
    </source>
</evidence>
<evidence type="ECO:0000313" key="12">
    <source>
        <dbReference type="Proteomes" id="UP001597511"/>
    </source>
</evidence>
<evidence type="ECO:0000256" key="6">
    <source>
        <dbReference type="ARBA" id="ARBA00023145"/>
    </source>
</evidence>
<evidence type="ECO:0000256" key="3">
    <source>
        <dbReference type="ARBA" id="ARBA00009381"/>
    </source>
</evidence>
<keyword evidence="12" id="KW-1185">Reference proteome</keyword>
<protein>
    <recommendedName>
        <fullName evidence="9">Glutathione hydrolase proenzyme</fullName>
        <ecNumber evidence="9">2.3.2.2</ecNumber>
        <ecNumber evidence="9">3.4.19.13</ecNumber>
    </recommendedName>
    <component>
        <recommendedName>
            <fullName evidence="9">Glutathione hydrolase large chain</fullName>
        </recommendedName>
    </component>
    <component>
        <recommendedName>
            <fullName evidence="9">Glutathione hydrolase small chain</fullName>
        </recommendedName>
    </component>
</protein>
<evidence type="ECO:0000256" key="9">
    <source>
        <dbReference type="RuleBase" id="RU368036"/>
    </source>
</evidence>
<evidence type="ECO:0000256" key="5">
    <source>
        <dbReference type="ARBA" id="ARBA00022801"/>
    </source>
</evidence>
<dbReference type="NCBIfam" id="TIGR00066">
    <property type="entry name" value="g_glut_trans"/>
    <property type="match status" value="1"/>
</dbReference>
<comment type="PTM">
    <text evidence="9">Cleaved by autocatalysis into a large and a small subunit.</text>
</comment>
<reference evidence="12" key="1">
    <citation type="journal article" date="2019" name="Int. J. Syst. Evol. Microbiol.">
        <title>The Global Catalogue of Microorganisms (GCM) 10K type strain sequencing project: providing services to taxonomists for standard genome sequencing and annotation.</title>
        <authorList>
            <consortium name="The Broad Institute Genomics Platform"/>
            <consortium name="The Broad Institute Genome Sequencing Center for Infectious Disease"/>
            <person name="Wu L."/>
            <person name="Ma J."/>
        </authorList>
    </citation>
    <scope>NUCLEOTIDE SEQUENCE [LARGE SCALE GENOMIC DNA]</scope>
    <source>
        <strain evidence="12">KCTC 23299</strain>
    </source>
</reference>
<keyword evidence="4 9" id="KW-0808">Transferase</keyword>
<name>A0ABW6A420_9BACT</name>
<comment type="caution">
    <text evidence="11">The sequence shown here is derived from an EMBL/GenBank/DDBJ whole genome shotgun (WGS) entry which is preliminary data.</text>
</comment>
<dbReference type="RefSeq" id="WP_386097008.1">
    <property type="nucleotide sequence ID" value="NZ_JBHUOZ010000001.1"/>
</dbReference>
<comment type="subunit">
    <text evidence="9">This enzyme consists of two polypeptide chains, which are synthesized in precursor form from a single polypeptide.</text>
</comment>
<dbReference type="PANTHER" id="PTHR43199">
    <property type="entry name" value="GLUTATHIONE HYDROLASE"/>
    <property type="match status" value="1"/>
</dbReference>
<evidence type="ECO:0000256" key="2">
    <source>
        <dbReference type="ARBA" id="ARBA00001089"/>
    </source>
</evidence>
<keyword evidence="10" id="KW-0732">Signal</keyword>
<keyword evidence="6 9" id="KW-0865">Zymogen</keyword>